<organism evidence="2 3">
    <name type="scientific">Elysia crispata</name>
    <name type="common">lettuce slug</name>
    <dbReference type="NCBI Taxonomy" id="231223"/>
    <lineage>
        <taxon>Eukaryota</taxon>
        <taxon>Metazoa</taxon>
        <taxon>Spiralia</taxon>
        <taxon>Lophotrochozoa</taxon>
        <taxon>Mollusca</taxon>
        <taxon>Gastropoda</taxon>
        <taxon>Heterobranchia</taxon>
        <taxon>Euthyneura</taxon>
        <taxon>Panpulmonata</taxon>
        <taxon>Sacoglossa</taxon>
        <taxon>Placobranchoidea</taxon>
        <taxon>Plakobranchidae</taxon>
        <taxon>Elysia</taxon>
    </lineage>
</organism>
<dbReference type="PANTHER" id="PTHR19303:SF73">
    <property type="entry name" value="PROTEIN PDC2"/>
    <property type="match status" value="1"/>
</dbReference>
<evidence type="ECO:0000313" key="3">
    <source>
        <dbReference type="Proteomes" id="UP001283361"/>
    </source>
</evidence>
<evidence type="ECO:0000259" key="1">
    <source>
        <dbReference type="Pfam" id="PF03184"/>
    </source>
</evidence>
<evidence type="ECO:0000313" key="2">
    <source>
        <dbReference type="EMBL" id="KAK3784006.1"/>
    </source>
</evidence>
<gene>
    <name evidence="2" type="ORF">RRG08_025201</name>
</gene>
<name>A0AAE1DUY4_9GAST</name>
<comment type="caution">
    <text evidence="2">The sequence shown here is derived from an EMBL/GenBank/DDBJ whole genome shotgun (WGS) entry which is preliminary data.</text>
</comment>
<proteinExistence type="predicted"/>
<dbReference type="AlphaFoldDB" id="A0AAE1DUY4"/>
<dbReference type="InterPro" id="IPR004875">
    <property type="entry name" value="DDE_SF_endonuclease_dom"/>
</dbReference>
<dbReference type="Proteomes" id="UP001283361">
    <property type="component" value="Unassembled WGS sequence"/>
</dbReference>
<dbReference type="EMBL" id="JAWDGP010002313">
    <property type="protein sequence ID" value="KAK3784006.1"/>
    <property type="molecule type" value="Genomic_DNA"/>
</dbReference>
<dbReference type="InterPro" id="IPR050863">
    <property type="entry name" value="CenT-Element_Derived"/>
</dbReference>
<reference evidence="2" key="1">
    <citation type="journal article" date="2023" name="G3 (Bethesda)">
        <title>A reference genome for the long-term kleptoplast-retaining sea slug Elysia crispata morphotype clarki.</title>
        <authorList>
            <person name="Eastman K.E."/>
            <person name="Pendleton A.L."/>
            <person name="Shaikh M.A."/>
            <person name="Suttiyut T."/>
            <person name="Ogas R."/>
            <person name="Tomko P."/>
            <person name="Gavelis G."/>
            <person name="Widhalm J.R."/>
            <person name="Wisecaver J.H."/>
        </authorList>
    </citation>
    <scope>NUCLEOTIDE SEQUENCE</scope>
    <source>
        <strain evidence="2">ECLA1</strain>
    </source>
</reference>
<keyword evidence="3" id="KW-1185">Reference proteome</keyword>
<dbReference type="PANTHER" id="PTHR19303">
    <property type="entry name" value="TRANSPOSON"/>
    <property type="match status" value="1"/>
</dbReference>
<dbReference type="GO" id="GO:0005634">
    <property type="term" value="C:nucleus"/>
    <property type="evidence" value="ECO:0007669"/>
    <property type="project" value="TreeGrafter"/>
</dbReference>
<dbReference type="GO" id="GO:0003677">
    <property type="term" value="F:DNA binding"/>
    <property type="evidence" value="ECO:0007669"/>
    <property type="project" value="TreeGrafter"/>
</dbReference>
<dbReference type="Pfam" id="PF03184">
    <property type="entry name" value="DDE_1"/>
    <property type="match status" value="1"/>
</dbReference>
<dbReference type="InterPro" id="IPR036397">
    <property type="entry name" value="RNaseH_sf"/>
</dbReference>
<dbReference type="Gene3D" id="3.30.420.10">
    <property type="entry name" value="Ribonuclease H-like superfamily/Ribonuclease H"/>
    <property type="match status" value="1"/>
</dbReference>
<protein>
    <recommendedName>
        <fullName evidence="1">DDE-1 domain-containing protein</fullName>
    </recommendedName>
</protein>
<feature type="domain" description="DDE-1" evidence="1">
    <location>
        <begin position="2"/>
        <end position="157"/>
    </location>
</feature>
<accession>A0AAE1DUY4</accession>
<sequence length="255" mass="29417">MNGTKKLPLLTIGRFEKPRCMKNVKSLPAVWKANRKAWMTSQIFEEWLKKLDRKMLMQGRSIAMIVDNCPAHPSIQGLRAVELIFLPPNTSVLQPCDQGIIQALKARYRKRVLKRLIASIETHDDNKVHLKLTVLDAITMAAAAWDEVTPTTIANCFRHAGFVLNDVNATATTTTHTQTINKDLERSEMEQLFTEEFQLNKPLTTTWPLTVMFQTQERICQQSRLLRQSKKQLKLNQLKMTQKIRRCHPFQPKVL</sequence>